<gene>
    <name evidence="1" type="ORF">GCM10023346_18390</name>
</gene>
<evidence type="ECO:0000313" key="1">
    <source>
        <dbReference type="EMBL" id="GAA5193449.1"/>
    </source>
</evidence>
<comment type="caution">
    <text evidence="1">The sequence shown here is derived from an EMBL/GenBank/DDBJ whole genome shotgun (WGS) entry which is preliminary data.</text>
</comment>
<keyword evidence="2" id="KW-1185">Reference proteome</keyword>
<evidence type="ECO:0000313" key="2">
    <source>
        <dbReference type="Proteomes" id="UP001500200"/>
    </source>
</evidence>
<organism evidence="1 2">
    <name type="scientific">Arthrobacter gyeryongensis</name>
    <dbReference type="NCBI Taxonomy" id="1650592"/>
    <lineage>
        <taxon>Bacteria</taxon>
        <taxon>Bacillati</taxon>
        <taxon>Actinomycetota</taxon>
        <taxon>Actinomycetes</taxon>
        <taxon>Micrococcales</taxon>
        <taxon>Micrococcaceae</taxon>
        <taxon>Arthrobacter</taxon>
    </lineage>
</organism>
<reference evidence="2" key="1">
    <citation type="journal article" date="2019" name="Int. J. Syst. Evol. Microbiol.">
        <title>The Global Catalogue of Microorganisms (GCM) 10K type strain sequencing project: providing services to taxonomists for standard genome sequencing and annotation.</title>
        <authorList>
            <consortium name="The Broad Institute Genomics Platform"/>
            <consortium name="The Broad Institute Genome Sequencing Center for Infectious Disease"/>
            <person name="Wu L."/>
            <person name="Ma J."/>
        </authorList>
    </citation>
    <scope>NUCLEOTIDE SEQUENCE [LARGE SCALE GENOMIC DNA]</scope>
    <source>
        <strain evidence="2">JCM 18514</strain>
    </source>
</reference>
<protein>
    <submittedName>
        <fullName evidence="1">Uncharacterized protein</fullName>
    </submittedName>
</protein>
<name>A0ABP9SAG9_9MICC</name>
<proteinExistence type="predicted"/>
<dbReference type="EMBL" id="BAABKK010000010">
    <property type="protein sequence ID" value="GAA5193449.1"/>
    <property type="molecule type" value="Genomic_DNA"/>
</dbReference>
<accession>A0ABP9SAG9</accession>
<dbReference type="Proteomes" id="UP001500200">
    <property type="component" value="Unassembled WGS sequence"/>
</dbReference>
<sequence>MASHASCHDIRRALQARARLIRLRHPSAFPQVPIMLRSLLIEPPVTSDVTPDTAHPIKPMQPADNIIEIPPVLNPSRRSE</sequence>